<evidence type="ECO:0000313" key="11">
    <source>
        <dbReference type="Proteomes" id="UP000548476"/>
    </source>
</evidence>
<evidence type="ECO:0000256" key="3">
    <source>
        <dbReference type="ARBA" id="ARBA00022741"/>
    </source>
</evidence>
<feature type="transmembrane region" description="Helical" evidence="7">
    <location>
        <begin position="293"/>
        <end position="310"/>
    </location>
</feature>
<feature type="transmembrane region" description="Helical" evidence="7">
    <location>
        <begin position="12"/>
        <end position="31"/>
    </location>
</feature>
<evidence type="ECO:0000256" key="1">
    <source>
        <dbReference type="ARBA" id="ARBA00004651"/>
    </source>
</evidence>
<name>A0A841FK27_9ACTN</name>
<evidence type="ECO:0000256" key="4">
    <source>
        <dbReference type="ARBA" id="ARBA00022840"/>
    </source>
</evidence>
<comment type="subcellular location">
    <subcellularLocation>
        <location evidence="1">Cell membrane</location>
        <topology evidence="1">Multi-pass membrane protein</topology>
    </subcellularLocation>
</comment>
<evidence type="ECO:0000256" key="5">
    <source>
        <dbReference type="ARBA" id="ARBA00022989"/>
    </source>
</evidence>
<feature type="transmembrane region" description="Helical" evidence="7">
    <location>
        <begin position="38"/>
        <end position="58"/>
    </location>
</feature>
<protein>
    <submittedName>
        <fullName evidence="10">ABC-type multidrug transport system fused ATPase/permease subunit</fullName>
    </submittedName>
</protein>
<dbReference type="PROSITE" id="PS50893">
    <property type="entry name" value="ABC_TRANSPORTER_2"/>
    <property type="match status" value="1"/>
</dbReference>
<keyword evidence="5 7" id="KW-1133">Transmembrane helix</keyword>
<dbReference type="InterPro" id="IPR003439">
    <property type="entry name" value="ABC_transporter-like_ATP-bd"/>
</dbReference>
<dbReference type="GO" id="GO:0005886">
    <property type="term" value="C:plasma membrane"/>
    <property type="evidence" value="ECO:0007669"/>
    <property type="project" value="UniProtKB-SubCell"/>
</dbReference>
<dbReference type="Gene3D" id="1.20.1560.10">
    <property type="entry name" value="ABC transporter type 1, transmembrane domain"/>
    <property type="match status" value="1"/>
</dbReference>
<dbReference type="InterPro" id="IPR003593">
    <property type="entry name" value="AAA+_ATPase"/>
</dbReference>
<dbReference type="PANTHER" id="PTHR43394:SF1">
    <property type="entry name" value="ATP-BINDING CASSETTE SUB-FAMILY B MEMBER 10, MITOCHONDRIAL"/>
    <property type="match status" value="1"/>
</dbReference>
<dbReference type="RefSeq" id="WP_184790495.1">
    <property type="nucleotide sequence ID" value="NZ_BONT01000054.1"/>
</dbReference>
<evidence type="ECO:0000259" key="8">
    <source>
        <dbReference type="PROSITE" id="PS50893"/>
    </source>
</evidence>
<dbReference type="PANTHER" id="PTHR43394">
    <property type="entry name" value="ATP-DEPENDENT PERMEASE MDL1, MITOCHONDRIAL"/>
    <property type="match status" value="1"/>
</dbReference>
<sequence length="628" mass="66575">MAHENPETAATGFVAIASRLPALLAGAYRAAWTAAPVTTLLCLLLNVASGVASTFGLLATQDVAAALLSSEGPSMDRVLAAVPALVSVTVLLAARSGLSTGAGYAQARLEPLVTNAVEAEFFAVTTRMDLAAFDDPKLADEMDKSKSRGIQAMVRLVQESVDVLTGLVGVAAVAAVLVVIHPLLLVFLLAAGLPAGWAAVRAARVEYTSWYQRAARRRRVWVLETLMASRNTAAEVRTLGLSAWLRGEHGKIMRVETDTDMSVLASQTRIRVVGGLIGGAAALAMYAGLGWLIAIGAVALAAAATAVLALQRGRGDVNLLVMSINALFDQGLYAADHQAFIATGRGRIPRPRSPQRPKAPDVIAVEDVTFRYPSTEKDALAGVTLTVRRGETIALVGKNGSGKTTLAALLAGLYTPTSGRITWDATDLADLDADVVARHVGVMRQDFQQWPLTATMNIKIGDITANDRVNGSKVPAKITEAAKATGAHDMILDFPKGYATLLDRTFKGGHDLSGGQWQRLLAARTAYRDAPILICDEPSAALDADAEHALFTHLAERSGTTVLITHRLANVRDADTIYVLEDGRISDHGTHDELLARGGLYARLYRKQAAGYDARRKQPGFIEATAEG</sequence>
<feature type="transmembrane region" description="Helical" evidence="7">
    <location>
        <begin position="78"/>
        <end position="98"/>
    </location>
</feature>
<feature type="transmembrane region" description="Helical" evidence="7">
    <location>
        <begin position="186"/>
        <end position="203"/>
    </location>
</feature>
<dbReference type="SUPFAM" id="SSF52540">
    <property type="entry name" value="P-loop containing nucleoside triphosphate hydrolases"/>
    <property type="match status" value="1"/>
</dbReference>
<evidence type="ECO:0000256" key="7">
    <source>
        <dbReference type="SAM" id="Phobius"/>
    </source>
</evidence>
<reference evidence="10 11" key="1">
    <citation type="submission" date="2020-08" db="EMBL/GenBank/DDBJ databases">
        <title>Genomic Encyclopedia of Type Strains, Phase IV (KMG-IV): sequencing the most valuable type-strain genomes for metagenomic binning, comparative biology and taxonomic classification.</title>
        <authorList>
            <person name="Goeker M."/>
        </authorList>
    </citation>
    <scope>NUCLEOTIDE SEQUENCE [LARGE SCALE GENOMIC DNA]</scope>
    <source>
        <strain evidence="10 11">YIM 65646</strain>
    </source>
</reference>
<evidence type="ECO:0000256" key="6">
    <source>
        <dbReference type="ARBA" id="ARBA00023136"/>
    </source>
</evidence>
<evidence type="ECO:0000256" key="2">
    <source>
        <dbReference type="ARBA" id="ARBA00022692"/>
    </source>
</evidence>
<keyword evidence="3" id="KW-0547">Nucleotide-binding</keyword>
<accession>A0A841FK27</accession>
<dbReference type="GO" id="GO:0016887">
    <property type="term" value="F:ATP hydrolysis activity"/>
    <property type="evidence" value="ECO:0007669"/>
    <property type="project" value="InterPro"/>
</dbReference>
<evidence type="ECO:0000313" key="10">
    <source>
        <dbReference type="EMBL" id="MBB6037681.1"/>
    </source>
</evidence>
<organism evidence="10 11">
    <name type="scientific">Phytomonospora endophytica</name>
    <dbReference type="NCBI Taxonomy" id="714109"/>
    <lineage>
        <taxon>Bacteria</taxon>
        <taxon>Bacillati</taxon>
        <taxon>Actinomycetota</taxon>
        <taxon>Actinomycetes</taxon>
        <taxon>Micromonosporales</taxon>
        <taxon>Micromonosporaceae</taxon>
        <taxon>Phytomonospora</taxon>
    </lineage>
</organism>
<keyword evidence="6 7" id="KW-0472">Membrane</keyword>
<dbReference type="InterPro" id="IPR027417">
    <property type="entry name" value="P-loop_NTPase"/>
</dbReference>
<dbReference type="InterPro" id="IPR011527">
    <property type="entry name" value="ABC1_TM_dom"/>
</dbReference>
<keyword evidence="4" id="KW-0067">ATP-binding</keyword>
<dbReference type="AlphaFoldDB" id="A0A841FK27"/>
<dbReference type="GO" id="GO:0015421">
    <property type="term" value="F:ABC-type oligopeptide transporter activity"/>
    <property type="evidence" value="ECO:0007669"/>
    <property type="project" value="TreeGrafter"/>
</dbReference>
<dbReference type="InterPro" id="IPR036640">
    <property type="entry name" value="ABC1_TM_sf"/>
</dbReference>
<dbReference type="PROSITE" id="PS50929">
    <property type="entry name" value="ABC_TM1F"/>
    <property type="match status" value="1"/>
</dbReference>
<dbReference type="Proteomes" id="UP000548476">
    <property type="component" value="Unassembled WGS sequence"/>
</dbReference>
<dbReference type="Gene3D" id="3.40.50.300">
    <property type="entry name" value="P-loop containing nucleotide triphosphate hydrolases"/>
    <property type="match status" value="1"/>
</dbReference>
<feature type="domain" description="ABC transmembrane type-1" evidence="9">
    <location>
        <begin position="40"/>
        <end position="327"/>
    </location>
</feature>
<dbReference type="GO" id="GO:0005524">
    <property type="term" value="F:ATP binding"/>
    <property type="evidence" value="ECO:0007669"/>
    <property type="project" value="UniProtKB-KW"/>
</dbReference>
<keyword evidence="2 7" id="KW-0812">Transmembrane</keyword>
<dbReference type="EMBL" id="JACHGT010000013">
    <property type="protein sequence ID" value="MBB6037681.1"/>
    <property type="molecule type" value="Genomic_DNA"/>
</dbReference>
<comment type="caution">
    <text evidence="10">The sequence shown here is derived from an EMBL/GenBank/DDBJ whole genome shotgun (WGS) entry which is preliminary data.</text>
</comment>
<dbReference type="Pfam" id="PF00005">
    <property type="entry name" value="ABC_tran"/>
    <property type="match status" value="1"/>
</dbReference>
<feature type="domain" description="ABC transporter" evidence="8">
    <location>
        <begin position="363"/>
        <end position="607"/>
    </location>
</feature>
<keyword evidence="11" id="KW-1185">Reference proteome</keyword>
<feature type="transmembrane region" description="Helical" evidence="7">
    <location>
        <begin position="161"/>
        <end position="180"/>
    </location>
</feature>
<dbReference type="SUPFAM" id="SSF90123">
    <property type="entry name" value="ABC transporter transmembrane region"/>
    <property type="match status" value="1"/>
</dbReference>
<dbReference type="SMART" id="SM00382">
    <property type="entry name" value="AAA"/>
    <property type="match status" value="1"/>
</dbReference>
<gene>
    <name evidence="10" type="ORF">HNR73_005559</name>
</gene>
<dbReference type="InterPro" id="IPR039421">
    <property type="entry name" value="Type_1_exporter"/>
</dbReference>
<evidence type="ECO:0000259" key="9">
    <source>
        <dbReference type="PROSITE" id="PS50929"/>
    </source>
</evidence>
<proteinExistence type="predicted"/>